<dbReference type="SUPFAM" id="SSF63817">
    <property type="entry name" value="Sortase"/>
    <property type="match status" value="1"/>
</dbReference>
<accession>A0A7I8DL04</accession>
<name>A0A7I8DL04_9FIRM</name>
<dbReference type="CDD" id="cd05828">
    <property type="entry name" value="Sortase_D_1"/>
    <property type="match status" value="1"/>
</dbReference>
<dbReference type="InterPro" id="IPR041999">
    <property type="entry name" value="Sortase_D_1"/>
</dbReference>
<keyword evidence="4" id="KW-1185">Reference proteome</keyword>
<feature type="active site" description="Acyl-thioester intermediate" evidence="2">
    <location>
        <position position="201"/>
    </location>
</feature>
<dbReference type="InterPro" id="IPR005754">
    <property type="entry name" value="Sortase"/>
</dbReference>
<organism evidence="3 4">
    <name type="scientific">Anaerocolumna chitinilytica</name>
    <dbReference type="NCBI Taxonomy" id="1727145"/>
    <lineage>
        <taxon>Bacteria</taxon>
        <taxon>Bacillati</taxon>
        <taxon>Bacillota</taxon>
        <taxon>Clostridia</taxon>
        <taxon>Lachnospirales</taxon>
        <taxon>Lachnospiraceae</taxon>
        <taxon>Anaerocolumna</taxon>
    </lineage>
</organism>
<dbReference type="KEGG" id="acht:bsdcttw_10450"/>
<evidence type="ECO:0000256" key="2">
    <source>
        <dbReference type="PIRSR" id="PIRSR605754-1"/>
    </source>
</evidence>
<evidence type="ECO:0000313" key="3">
    <source>
        <dbReference type="EMBL" id="BCJ98004.1"/>
    </source>
</evidence>
<reference evidence="3 4" key="1">
    <citation type="submission" date="2020-08" db="EMBL/GenBank/DDBJ databases">
        <title>Draft genome sequencing of an Anaerocolumna strain isolated from anoxic soil subjected to BSD treatment.</title>
        <authorList>
            <person name="Uek A."/>
            <person name="Tonouchi A."/>
        </authorList>
    </citation>
    <scope>NUCLEOTIDE SEQUENCE [LARGE SCALE GENOMIC DNA]</scope>
    <source>
        <strain evidence="3 4">CTTW</strain>
    </source>
</reference>
<evidence type="ECO:0000256" key="1">
    <source>
        <dbReference type="ARBA" id="ARBA00022801"/>
    </source>
</evidence>
<dbReference type="NCBIfam" id="TIGR01076">
    <property type="entry name" value="sortase_fam"/>
    <property type="match status" value="1"/>
</dbReference>
<evidence type="ECO:0008006" key="5">
    <source>
        <dbReference type="Google" id="ProtNLM"/>
    </source>
</evidence>
<protein>
    <recommendedName>
        <fullName evidence="5">Class D sortase</fullName>
    </recommendedName>
</protein>
<dbReference type="NCBIfam" id="NF033746">
    <property type="entry name" value="class_D_sortase"/>
    <property type="match status" value="1"/>
</dbReference>
<dbReference type="Pfam" id="PF04203">
    <property type="entry name" value="Sortase"/>
    <property type="match status" value="1"/>
</dbReference>
<dbReference type="AlphaFoldDB" id="A0A7I8DL04"/>
<dbReference type="EMBL" id="AP023368">
    <property type="protein sequence ID" value="BCJ98004.1"/>
    <property type="molecule type" value="Genomic_DNA"/>
</dbReference>
<keyword evidence="1" id="KW-0378">Hydrolase</keyword>
<dbReference type="RefSeq" id="WP_225903802.1">
    <property type="nucleotide sequence ID" value="NZ_AP023368.1"/>
</dbReference>
<dbReference type="InterPro" id="IPR053525">
    <property type="entry name" value="Sortase_D"/>
</dbReference>
<reference evidence="3 4" key="2">
    <citation type="submission" date="2020-08" db="EMBL/GenBank/DDBJ databases">
        <authorList>
            <person name="Ueki A."/>
            <person name="Tonouchi A."/>
        </authorList>
    </citation>
    <scope>NUCLEOTIDE SEQUENCE [LARGE SCALE GENOMIC DNA]</scope>
    <source>
        <strain evidence="3 4">CTTW</strain>
    </source>
</reference>
<feature type="active site" description="Proton donor/acceptor" evidence="2">
    <location>
        <position position="144"/>
    </location>
</feature>
<dbReference type="Gene3D" id="2.40.260.10">
    <property type="entry name" value="Sortase"/>
    <property type="match status" value="1"/>
</dbReference>
<sequence>MKQTLRKNIISTILISTGLLVLALGLTKMWQGQSVKVPLPVSTENITIAKEDEVQTSALNKNNLFEKLMKKKSPLSKTSENDVKALYSKRPESGETIGSVSFPSLNMSLPIYEGTEEKELEKGVGHYSGSVLPGEADNCVLSGHRDTVFSDLKSLKKGDQIVVQTTAGTFTYRVHKFRIVDKEDTTVIVPKPTAYLTLTTCYPFNYIGSAPKRYIISAYLISKS</sequence>
<dbReference type="Proteomes" id="UP000515703">
    <property type="component" value="Chromosome"/>
</dbReference>
<proteinExistence type="predicted"/>
<dbReference type="GO" id="GO:0016787">
    <property type="term" value="F:hydrolase activity"/>
    <property type="evidence" value="ECO:0007669"/>
    <property type="project" value="UniProtKB-KW"/>
</dbReference>
<evidence type="ECO:0000313" key="4">
    <source>
        <dbReference type="Proteomes" id="UP000515703"/>
    </source>
</evidence>
<dbReference type="InterPro" id="IPR023365">
    <property type="entry name" value="Sortase_dom-sf"/>
</dbReference>
<gene>
    <name evidence="3" type="ORF">bsdcttw_10450</name>
</gene>